<evidence type="ECO:0000313" key="1">
    <source>
        <dbReference type="EMBL" id="PEM66127.1"/>
    </source>
</evidence>
<dbReference type="InterPro" id="IPR025041">
    <property type="entry name" value="DUF3983"/>
</dbReference>
<reference evidence="1 2" key="1">
    <citation type="submission" date="2017-09" db="EMBL/GenBank/DDBJ databases">
        <title>Large-scale bioinformatics analysis of Bacillus genomes uncovers conserved roles of natural products in bacterial physiology.</title>
        <authorList>
            <consortium name="Agbiome Team Llc"/>
            <person name="Bleich R.M."/>
            <person name="Grubbs K.J."/>
            <person name="Santa Maria K.C."/>
            <person name="Allen S.E."/>
            <person name="Farag S."/>
            <person name="Shank E.A."/>
            <person name="Bowers A."/>
        </authorList>
    </citation>
    <scope>NUCLEOTIDE SEQUENCE [LARGE SCALE GENOMIC DNA]</scope>
    <source>
        <strain evidence="1 2">AFS009893</strain>
    </source>
</reference>
<proteinExistence type="predicted"/>
<accession>A0A2C4A725</accession>
<dbReference type="AlphaFoldDB" id="A0A2C4A725"/>
<sequence>MSNHKKKKLKKVIARRAKAVDKYQVDKAWRNIFVKAGILK</sequence>
<evidence type="ECO:0000313" key="2">
    <source>
        <dbReference type="Proteomes" id="UP000219775"/>
    </source>
</evidence>
<protein>
    <submittedName>
        <fullName evidence="1">DUF3983 domain-containing protein</fullName>
    </submittedName>
</protein>
<gene>
    <name evidence="1" type="ORF">CN613_23525</name>
</gene>
<dbReference type="Pfam" id="PF13137">
    <property type="entry name" value="DUF3983"/>
    <property type="match status" value="1"/>
</dbReference>
<name>A0A2C4A725_9BACI</name>
<organism evidence="1 2">
    <name type="scientific">Bacillus pseudomycoides</name>
    <dbReference type="NCBI Taxonomy" id="64104"/>
    <lineage>
        <taxon>Bacteria</taxon>
        <taxon>Bacillati</taxon>
        <taxon>Bacillota</taxon>
        <taxon>Bacilli</taxon>
        <taxon>Bacillales</taxon>
        <taxon>Bacillaceae</taxon>
        <taxon>Bacillus</taxon>
        <taxon>Bacillus cereus group</taxon>
    </lineage>
</organism>
<dbReference type="Proteomes" id="UP000219775">
    <property type="component" value="Unassembled WGS sequence"/>
</dbReference>
<dbReference type="RefSeq" id="WP_097969944.1">
    <property type="nucleotide sequence ID" value="NZ_NUAS01000009.1"/>
</dbReference>
<comment type="caution">
    <text evidence="1">The sequence shown here is derived from an EMBL/GenBank/DDBJ whole genome shotgun (WGS) entry which is preliminary data.</text>
</comment>
<dbReference type="EMBL" id="NUDP01000099">
    <property type="protein sequence ID" value="PEM66127.1"/>
    <property type="molecule type" value="Genomic_DNA"/>
</dbReference>